<dbReference type="EC" id="3.1.6.-" evidence="7"/>
<dbReference type="InterPro" id="IPR052195">
    <property type="entry name" value="Bact_Alkyl/Aryl-Sulfatase"/>
</dbReference>
<dbReference type="PATRIC" id="fig|1354255.3.peg.328"/>
<dbReference type="InterPro" id="IPR036527">
    <property type="entry name" value="SCP2_sterol-bd_dom_sf"/>
</dbReference>
<accession>A0A1B7I0E3</accession>
<dbReference type="InterPro" id="IPR029229">
    <property type="entry name" value="Alkyl_sulf_C"/>
</dbReference>
<dbReference type="GO" id="GO:0046872">
    <property type="term" value="F:metal ion binding"/>
    <property type="evidence" value="ECO:0007669"/>
    <property type="project" value="UniProtKB-KW"/>
</dbReference>
<dbReference type="FunFam" id="3.60.15.30:FF:000001">
    <property type="entry name" value="Alkyl/aryl-sulfatase BDS1"/>
    <property type="match status" value="1"/>
</dbReference>
<dbReference type="Gene3D" id="3.30.1050.10">
    <property type="entry name" value="SCP2 sterol-binding domain"/>
    <property type="match status" value="1"/>
</dbReference>
<dbReference type="Pfam" id="PF00753">
    <property type="entry name" value="Lactamase_B"/>
    <property type="match status" value="1"/>
</dbReference>
<dbReference type="EC" id="3.-.-.-" evidence="7"/>
<evidence type="ECO:0000256" key="5">
    <source>
        <dbReference type="SAM" id="SignalP"/>
    </source>
</evidence>
<feature type="signal peptide" evidence="5">
    <location>
        <begin position="1"/>
        <end position="25"/>
    </location>
</feature>
<feature type="chain" id="PRO_5008593530" evidence="5">
    <location>
        <begin position="26"/>
        <end position="666"/>
    </location>
</feature>
<keyword evidence="1" id="KW-0479">Metal-binding</keyword>
<dbReference type="InterPro" id="IPR036866">
    <property type="entry name" value="RibonucZ/Hydroxyglut_hydro"/>
</dbReference>
<reference evidence="7 8" key="1">
    <citation type="submission" date="2016-04" db="EMBL/GenBank/DDBJ databases">
        <title>ATOL: Assembling a taxonomically balanced genome-scale reconstruction of the evolutionary history of the Enterobacteriaceae.</title>
        <authorList>
            <person name="Plunkett G.III."/>
            <person name="Neeno-Eckwall E.C."/>
            <person name="Glasner J.D."/>
            <person name="Perna N.T."/>
        </authorList>
    </citation>
    <scope>NUCLEOTIDE SEQUENCE [LARGE SCALE GENOMIC DNA]</scope>
    <source>
        <strain evidence="7 8">ATCC 51607</strain>
    </source>
</reference>
<dbReference type="InterPro" id="IPR038536">
    <property type="entry name" value="Alkyl/aryl-sulf_dimr_sf"/>
</dbReference>
<evidence type="ECO:0000256" key="1">
    <source>
        <dbReference type="ARBA" id="ARBA00022723"/>
    </source>
</evidence>
<comment type="similarity">
    <text evidence="4">Belongs to the metallo-beta-lactamase superfamily. Type III sulfatase family.</text>
</comment>
<name>A0A1B7I0E3_9ENTR</name>
<keyword evidence="3" id="KW-0862">Zinc</keyword>
<dbReference type="GO" id="GO:0018741">
    <property type="term" value="F:linear primary-alkylsulfatase activity"/>
    <property type="evidence" value="ECO:0007669"/>
    <property type="project" value="InterPro"/>
</dbReference>
<dbReference type="GO" id="GO:0046983">
    <property type="term" value="F:protein dimerization activity"/>
    <property type="evidence" value="ECO:0007669"/>
    <property type="project" value="InterPro"/>
</dbReference>
<dbReference type="Proteomes" id="UP000078286">
    <property type="component" value="Unassembled WGS sequence"/>
</dbReference>
<proteinExistence type="inferred from homology"/>
<dbReference type="InterPro" id="IPR001279">
    <property type="entry name" value="Metallo-B-lactamas"/>
</dbReference>
<dbReference type="PANTHER" id="PTHR43223">
    <property type="entry name" value="ALKYL/ARYL-SULFATASE"/>
    <property type="match status" value="1"/>
</dbReference>
<protein>
    <submittedName>
        <fullName evidence="7">Alkyl sulfatase</fullName>
        <ecNumber evidence="7">3.-.-.-</ecNumber>
        <ecNumber evidence="7">3.1.6.-</ecNumber>
    </submittedName>
</protein>
<evidence type="ECO:0000313" key="7">
    <source>
        <dbReference type="EMBL" id="OAT21459.1"/>
    </source>
</evidence>
<dbReference type="CDD" id="cd07710">
    <property type="entry name" value="arylsulfatase_Sdsa1-like_MBL-fold"/>
    <property type="match status" value="1"/>
</dbReference>
<dbReference type="SUPFAM" id="SSF55718">
    <property type="entry name" value="SCP-like"/>
    <property type="match status" value="1"/>
</dbReference>
<gene>
    <name evidence="7" type="ORF">M979_0318</name>
</gene>
<dbReference type="InterPro" id="IPR029228">
    <property type="entry name" value="Alkyl_sulf_dimr"/>
</dbReference>
<dbReference type="SUPFAM" id="SSF56281">
    <property type="entry name" value="Metallo-hydrolase/oxidoreductase"/>
    <property type="match status" value="1"/>
</dbReference>
<keyword evidence="8" id="KW-1185">Reference proteome</keyword>
<dbReference type="PANTHER" id="PTHR43223:SF1">
    <property type="entry name" value="ALKYL_ARYL-SULFATASE BDS1"/>
    <property type="match status" value="1"/>
</dbReference>
<sequence length="666" mass="73769">MKSYKRLILGTTLLPVSLWVASALAAPGETAAVTQPGEATEATKQANNAVQQFLPFSNTQDFTDAKQGFIADLPSPIIKGESGNTVIDLSQYDFLRKEGPTPDTVNPSLWRQSQLLAIHGLFKVVDGIYQVRNIDLANITFIRGKTGWIVVDPLTSAETAKAALDLINEKVEKLPVTGVLFTHSHVDHFAGIRGIVNEEDAKSGKVPVIAPEGFMEEAVSENVFAGNVMSRRASYMYGNLLPKDPKGNVGGGLGLTTAAGTITLFEPTKLIDKTGEKLTVDGIDVVFQMAPGTEAPAEMLFYFPQFKAIDLAEDANHTLHNILTLRGAKVRSAQKWGTTLNETINMWGKDAVVSFGSHHWPQWGNENVVTHLERQRDLYKYINDQTLRMANQGMTMNEIAEKFTLPDSLAKQFYNRGYYGVLKHNVRATYQLYLGFWDGNPANFDPYPPVEEAKKYVEMIGADKMIETAKSSFDKGDYRWAATVANKVVFAQPDNKEAREVEANALEQLGYQAESGPARNFYLSGAQELRGGVHKVATPNTSSPDIIRGMTTPMFLDFLAIHLNGPRAGDQKYTWNLIFPDTQEKFVLTMQNGVLNYNKDVQLPEDKVDGTVTLNRTTLDDIALGKLKLGNLTESGEVTIDKNKDKFKAMLDNFDKFDFWFTIAEP</sequence>
<organism evidence="7 8">
    <name type="scientific">Buttiauxella noackiae ATCC 51607</name>
    <dbReference type="NCBI Taxonomy" id="1354255"/>
    <lineage>
        <taxon>Bacteria</taxon>
        <taxon>Pseudomonadati</taxon>
        <taxon>Pseudomonadota</taxon>
        <taxon>Gammaproteobacteria</taxon>
        <taxon>Enterobacterales</taxon>
        <taxon>Enterobacteriaceae</taxon>
        <taxon>Buttiauxella</taxon>
    </lineage>
</organism>
<dbReference type="EMBL" id="LXEO01000006">
    <property type="protein sequence ID" value="OAT21459.1"/>
    <property type="molecule type" value="Genomic_DNA"/>
</dbReference>
<comment type="caution">
    <text evidence="7">The sequence shown here is derived from an EMBL/GenBank/DDBJ whole genome shotgun (WGS) entry which is preliminary data.</text>
</comment>
<dbReference type="InterPro" id="IPR044097">
    <property type="entry name" value="Bds1/SdsA1_MBL-fold"/>
</dbReference>
<keyword evidence="5" id="KW-0732">Signal</keyword>
<evidence type="ECO:0000256" key="4">
    <source>
        <dbReference type="ARBA" id="ARBA00033751"/>
    </source>
</evidence>
<keyword evidence="2 7" id="KW-0378">Hydrolase</keyword>
<evidence type="ECO:0000259" key="6">
    <source>
        <dbReference type="SMART" id="SM00849"/>
    </source>
</evidence>
<dbReference type="Gene3D" id="3.60.15.30">
    <property type="entry name" value="Metallo-beta-lactamase domain"/>
    <property type="match status" value="1"/>
</dbReference>
<dbReference type="Pfam" id="PF14864">
    <property type="entry name" value="Alkyl_sulf_C"/>
    <property type="match status" value="1"/>
</dbReference>
<evidence type="ECO:0000313" key="8">
    <source>
        <dbReference type="Proteomes" id="UP000078286"/>
    </source>
</evidence>
<dbReference type="SMART" id="SM00849">
    <property type="entry name" value="Lactamase_B"/>
    <property type="match status" value="1"/>
</dbReference>
<evidence type="ECO:0000256" key="3">
    <source>
        <dbReference type="ARBA" id="ARBA00022833"/>
    </source>
</evidence>
<dbReference type="Pfam" id="PF14863">
    <property type="entry name" value="Alkyl_sulf_dimr"/>
    <property type="match status" value="1"/>
</dbReference>
<dbReference type="Gene3D" id="1.25.40.880">
    <property type="entry name" value="Alkyl sulfatase, dimerisation domain"/>
    <property type="match status" value="1"/>
</dbReference>
<dbReference type="AlphaFoldDB" id="A0A1B7I0E3"/>
<evidence type="ECO:0000256" key="2">
    <source>
        <dbReference type="ARBA" id="ARBA00022801"/>
    </source>
</evidence>
<feature type="domain" description="Metallo-beta-lactamase" evidence="6">
    <location>
        <begin position="136"/>
        <end position="358"/>
    </location>
</feature>
<dbReference type="GO" id="GO:0018909">
    <property type="term" value="P:dodecyl sulfate metabolic process"/>
    <property type="evidence" value="ECO:0007669"/>
    <property type="project" value="InterPro"/>
</dbReference>